<sequence length="244" mass="26897">MCVPPRVQRAPLATRCSSLRDIFPSKQVLAFLSAMPSTLPDPPILSRCGMVTTAPPTFHRPMQTGDSLRMGAGGAFQSFQWATPRHTTMCVGEEMTPSHLKGPLAVQTSPASLLTLFTRPERARWKLRLVFKSPIPARARAELIAIAPPTFQMKGARETYRPPLFSYFFLSFHPFPGFPFSLRVLLKGGESASGALCAVLCVFARFACLQAGSDCPARAVNEDKRTGLRNYVTDRDSRQRHSSV</sequence>
<evidence type="ECO:0000313" key="1">
    <source>
        <dbReference type="EMBL" id="KAH7125329.1"/>
    </source>
</evidence>
<name>A0A9P9IN85_9PLEO</name>
<organism evidence="1 2">
    <name type="scientific">Dendryphion nanum</name>
    <dbReference type="NCBI Taxonomy" id="256645"/>
    <lineage>
        <taxon>Eukaryota</taxon>
        <taxon>Fungi</taxon>
        <taxon>Dikarya</taxon>
        <taxon>Ascomycota</taxon>
        <taxon>Pezizomycotina</taxon>
        <taxon>Dothideomycetes</taxon>
        <taxon>Pleosporomycetidae</taxon>
        <taxon>Pleosporales</taxon>
        <taxon>Torulaceae</taxon>
        <taxon>Dendryphion</taxon>
    </lineage>
</organism>
<reference evidence="1" key="1">
    <citation type="journal article" date="2021" name="Nat. Commun.">
        <title>Genetic determinants of endophytism in the Arabidopsis root mycobiome.</title>
        <authorList>
            <person name="Mesny F."/>
            <person name="Miyauchi S."/>
            <person name="Thiergart T."/>
            <person name="Pickel B."/>
            <person name="Atanasova L."/>
            <person name="Karlsson M."/>
            <person name="Huettel B."/>
            <person name="Barry K.W."/>
            <person name="Haridas S."/>
            <person name="Chen C."/>
            <person name="Bauer D."/>
            <person name="Andreopoulos W."/>
            <person name="Pangilinan J."/>
            <person name="LaButti K."/>
            <person name="Riley R."/>
            <person name="Lipzen A."/>
            <person name="Clum A."/>
            <person name="Drula E."/>
            <person name="Henrissat B."/>
            <person name="Kohler A."/>
            <person name="Grigoriev I.V."/>
            <person name="Martin F.M."/>
            <person name="Hacquard S."/>
        </authorList>
    </citation>
    <scope>NUCLEOTIDE SEQUENCE</scope>
    <source>
        <strain evidence="1">MPI-CAGE-CH-0243</strain>
    </source>
</reference>
<gene>
    <name evidence="1" type="ORF">B0J11DRAFT_302833</name>
</gene>
<dbReference type="EMBL" id="JAGMWT010000007">
    <property type="protein sequence ID" value="KAH7125329.1"/>
    <property type="molecule type" value="Genomic_DNA"/>
</dbReference>
<accession>A0A9P9IN85</accession>
<evidence type="ECO:0000313" key="2">
    <source>
        <dbReference type="Proteomes" id="UP000700596"/>
    </source>
</evidence>
<proteinExistence type="predicted"/>
<dbReference type="AlphaFoldDB" id="A0A9P9IN85"/>
<protein>
    <submittedName>
        <fullName evidence="1">Uncharacterized protein</fullName>
    </submittedName>
</protein>
<dbReference type="Proteomes" id="UP000700596">
    <property type="component" value="Unassembled WGS sequence"/>
</dbReference>
<comment type="caution">
    <text evidence="1">The sequence shown here is derived from an EMBL/GenBank/DDBJ whole genome shotgun (WGS) entry which is preliminary data.</text>
</comment>
<keyword evidence="2" id="KW-1185">Reference proteome</keyword>